<dbReference type="Proteomes" id="UP000285317">
    <property type="component" value="Chromosome"/>
</dbReference>
<dbReference type="KEGG" id="rfs:C1I64_03220"/>
<evidence type="ECO:0000313" key="3">
    <source>
        <dbReference type="EMBL" id="AZZ51148.1"/>
    </source>
</evidence>
<feature type="transmembrane region" description="Helical" evidence="1">
    <location>
        <begin position="98"/>
        <end position="117"/>
    </location>
</feature>
<feature type="transmembrane region" description="Helical" evidence="1">
    <location>
        <begin position="122"/>
        <end position="142"/>
    </location>
</feature>
<feature type="transmembrane region" description="Helical" evidence="1">
    <location>
        <begin position="154"/>
        <end position="174"/>
    </location>
</feature>
<evidence type="ECO:0000259" key="2">
    <source>
        <dbReference type="Pfam" id="PF04892"/>
    </source>
</evidence>
<keyword evidence="1" id="KW-0812">Transmembrane</keyword>
<feature type="domain" description="VanZ-like" evidence="2">
    <location>
        <begin position="52"/>
        <end position="169"/>
    </location>
</feature>
<dbReference type="Pfam" id="PF04892">
    <property type="entry name" value="VanZ"/>
    <property type="match status" value="1"/>
</dbReference>
<protein>
    <submittedName>
        <fullName evidence="3">VanZ family protein</fullName>
    </submittedName>
</protein>
<evidence type="ECO:0000313" key="4">
    <source>
        <dbReference type="Proteomes" id="UP000285317"/>
    </source>
</evidence>
<dbReference type="AlphaFoldDB" id="A0A3Q9UVZ9"/>
<sequence>MGGLACKSDSVVAAIPRRGDSTRLRRSMMLGGAAVGTAKLTPSRRVRVALILLYSILLVGVVLWPEPVDAGLHDEIARWIWRLNAAGVDQITYADIESISNVLLFVPFGVLVALLIAPRKEWIAIVIGVAASTGAETLQWLLLPDRFATVSDVIANGIGAALGAFSVAVLRVAAGRRARRAASDRAD</sequence>
<name>A0A3Q9UVZ9_9MICO</name>
<keyword evidence="1" id="KW-0472">Membrane</keyword>
<dbReference type="InterPro" id="IPR006976">
    <property type="entry name" value="VanZ-like"/>
</dbReference>
<feature type="transmembrane region" description="Helical" evidence="1">
    <location>
        <begin position="46"/>
        <end position="64"/>
    </location>
</feature>
<gene>
    <name evidence="3" type="ORF">C1I64_03220</name>
</gene>
<dbReference type="EMBL" id="CP028137">
    <property type="protein sequence ID" value="AZZ51148.1"/>
    <property type="molecule type" value="Genomic_DNA"/>
</dbReference>
<keyword evidence="1" id="KW-1133">Transmembrane helix</keyword>
<evidence type="ECO:0000256" key="1">
    <source>
        <dbReference type="SAM" id="Phobius"/>
    </source>
</evidence>
<organism evidence="3 4">
    <name type="scientific">Rathayibacter festucae DSM 15932</name>
    <dbReference type="NCBI Taxonomy" id="1328866"/>
    <lineage>
        <taxon>Bacteria</taxon>
        <taxon>Bacillati</taxon>
        <taxon>Actinomycetota</taxon>
        <taxon>Actinomycetes</taxon>
        <taxon>Micrococcales</taxon>
        <taxon>Microbacteriaceae</taxon>
        <taxon>Rathayibacter</taxon>
    </lineage>
</organism>
<proteinExistence type="predicted"/>
<reference evidence="3 4" key="1">
    <citation type="submission" date="2018-03" db="EMBL/GenBank/DDBJ databases">
        <title>Bacteriophage NCPPB3778 and a type I-E CRISPR drive the evolution of the US Biological Select Agent, Rathayibacter toxicus.</title>
        <authorList>
            <person name="Davis E.W.II."/>
            <person name="Tabima J.F."/>
            <person name="Weisberg A.J."/>
            <person name="Dantas Lopes L."/>
            <person name="Wiseman M.S."/>
            <person name="Wiseman M.S."/>
            <person name="Pupko T."/>
            <person name="Belcher M.S."/>
            <person name="Sechler A.J."/>
            <person name="Tancos M.A."/>
            <person name="Schroeder B.K."/>
            <person name="Murray T.D."/>
            <person name="Luster D.G."/>
            <person name="Schneider W.L."/>
            <person name="Rogers E."/>
            <person name="Andreote F.D."/>
            <person name="Grunwald N.J."/>
            <person name="Putnam M.L."/>
            <person name="Chang J.H."/>
        </authorList>
    </citation>
    <scope>NUCLEOTIDE SEQUENCE [LARGE SCALE GENOMIC DNA]</scope>
    <source>
        <strain evidence="3 4">DSM 15932</strain>
    </source>
</reference>
<accession>A0A3Q9UVZ9</accession>